<feature type="domain" description="EF-hand" evidence="10">
    <location>
        <begin position="1632"/>
        <end position="1667"/>
    </location>
</feature>
<dbReference type="InterPro" id="IPR002495">
    <property type="entry name" value="Glyco_trans_8"/>
</dbReference>
<feature type="compositionally biased region" description="Basic residues" evidence="8">
    <location>
        <begin position="1712"/>
        <end position="1725"/>
    </location>
</feature>
<gene>
    <name evidence="11" type="ORF">EVOR1521_LOCUS8320</name>
</gene>
<evidence type="ECO:0000256" key="3">
    <source>
        <dbReference type="ARBA" id="ARBA00022737"/>
    </source>
</evidence>
<dbReference type="Gene3D" id="1.10.287.70">
    <property type="match status" value="1"/>
</dbReference>
<dbReference type="PANTHER" id="PTHR47447">
    <property type="entry name" value="OS03G0856100 PROTEIN"/>
    <property type="match status" value="1"/>
</dbReference>
<dbReference type="PANTHER" id="PTHR47447:SF17">
    <property type="entry name" value="OS12G0638900 PROTEIN"/>
    <property type="match status" value="1"/>
</dbReference>
<dbReference type="InterPro" id="IPR011990">
    <property type="entry name" value="TPR-like_helical_dom_sf"/>
</dbReference>
<sequence>MGRAAQPASRFLAERTKEVGALARAQRWQLAVFLALVETPAEIRDSRLLAAALGALGKGFKWREALALLPRRPEASSSNAVLGACKRARCWAVALRLWEATPAPDLFTFNTAIALCSVAPPELAADAAGSLLANLHASACQPDAVTFNSLAKAFSHANHWRAASHVAFELNPEVSLPGATAASAACWRNSLLVLPVLRHHGGRPDVMMYNAISGSCSSSTQWRLAVQVLHDQCLCERSHPDIVCYNVAITACGRSQASVKGLLPELRALRLVPNRVTMNSLLSGCDGAGDWEESIELLARFVGESLESDAVTLTALLGACSRAARWREAAGFWQKSKAEGGPSDARAESVAVLGAAKGFQWNSALLGLSERGAAVSDWMGHWEQALELYRGTSASVDFSNTVISACSAAWRFALRLFYAARKRRLVDQVSYAAAMNACSAARLWLEALSLLRASQHLTASAWGGDALTSFNTAMSACEEGGAWRSCQQLLTDLLQASVRPDQKSYRSPLRAAGQARSWETSLGLLLHMARSRTKDSDFSGASAFVWAAEIGDQPIRSEGVFGFARYVQPRVSSDTRRRVRRPVPDDDGVHEALTARACLQLSSRLQGSIQKILQPMRDGQGWYGFCSVCKRPVDVKIAEPQLMHTGGDVPAVARGRCAFLVCLWGSSKDYVLGALVLGFAIKRTRTRHSLVCLHTSDVPLAHINLLRLFWDCRLVDHVQVSAASRLSTDDKVEESRFSNVFTKLRALEQTDFEKVLVMDIDLLVVSNIDDLFELPAPAAMKRGMNRGRWPYKHGDDLDGGTFFSGREPGQLHSWGQGTGINAGVMLLAPSAPDFAQMQEELLEPYHPAHARGNGPEQDYLSRFYADRPWRHISVENNFQVHHMYNALHPLLDDAERLVVSRSFESIRVIHYSGDAGVKPWTRCLQKTHGWPSRDQDEQYMEDFLNDYHSYLLWVKKERERWTRMERHMFEESSLKGFSLGEDGTIYHEDENGKVPKETSPEAITAALDATRYFLKSWFDMLEAANAALQRDLVADLSSGTHDPLQKFDRWQGPAGADLAAGQRRTGDVLEDTASKNDATWKNFRPTQRASSRPGPRLGRTQSGKEQGAARGGEPRWVPKGEEARLQVVVLCCATEDETFVRFAGAEWTEAFNKTTSDEEIQGIYVKDNARAVRNYCGEDALPILQGWVAAIEKGEFVLLAAVDVDAQLMQQVLHILTDLGLPRTSVPSKIRAVAVAGVAGGRWQAEQNLEGVNQVKISEIEDLPDKSQASAKGAMDTKAAADVARTVSAPSTNFVRLQSFLNNKYDAPGWRGRLERLLRSTKYDVCTGIIIIVDVGLNWYDIDLRASGVETPPWQEWAASFCLVIYSAEMTAFTVLRGRRVLHDMGFLLDLLIVASGVAQIILEAAGISVDQFTLLRVLQLDCIERVVRIMRLFRLFRKFRMLKELRKLLKMTGLCFKTLCWSFLFCFVIMTSWAMLAVELLNPLMPDMVDLGIWQDCEFCAKSLQSVFFANLLIFKTVVAGDSWGDVAVPLIEHHPWLATGIFVGSHLTIVFGILNLVVAVVVDTFAEQRMRDVTSMAMDMEEDAEDDLRALDRMFLEIDANQDGTLTFDELLEGARRVREFQNRLRVMDIDQNDLEQLFLMLDHDGGGTIDPDEFKKTLSRWAFDSKTATRFVRYNLQQLMTEHSNAAEKIAQMESRLESAISATERRVSQRKKSTRRKRKSRPAGPPE</sequence>
<keyword evidence="3" id="KW-0677">Repeat</keyword>
<feature type="compositionally biased region" description="Polar residues" evidence="8">
    <location>
        <begin position="1075"/>
        <end position="1090"/>
    </location>
</feature>
<dbReference type="EMBL" id="CAUJNA010000705">
    <property type="protein sequence ID" value="CAJ1380357.1"/>
    <property type="molecule type" value="Genomic_DNA"/>
</dbReference>
<evidence type="ECO:0000256" key="2">
    <source>
        <dbReference type="ARBA" id="ARBA00022692"/>
    </source>
</evidence>
<dbReference type="GO" id="GO:0016757">
    <property type="term" value="F:glycosyltransferase activity"/>
    <property type="evidence" value="ECO:0007669"/>
    <property type="project" value="InterPro"/>
</dbReference>
<evidence type="ECO:0000256" key="7">
    <source>
        <dbReference type="PROSITE-ProRule" id="PRU00708"/>
    </source>
</evidence>
<dbReference type="InterPro" id="IPR011992">
    <property type="entry name" value="EF-hand-dom_pair"/>
</dbReference>
<evidence type="ECO:0000256" key="4">
    <source>
        <dbReference type="ARBA" id="ARBA00022837"/>
    </source>
</evidence>
<comment type="subcellular location">
    <subcellularLocation>
        <location evidence="1">Membrane</location>
        <topology evidence="1">Multi-pass membrane protein</topology>
    </subcellularLocation>
</comment>
<dbReference type="SUPFAM" id="SSF47473">
    <property type="entry name" value="EF-hand"/>
    <property type="match status" value="1"/>
</dbReference>
<protein>
    <recommendedName>
        <fullName evidence="10">EF-hand domain-containing protein</fullName>
    </recommendedName>
</protein>
<dbReference type="InterPro" id="IPR002048">
    <property type="entry name" value="EF_hand_dom"/>
</dbReference>
<feature type="transmembrane region" description="Helical" evidence="9">
    <location>
        <begin position="1455"/>
        <end position="1477"/>
    </location>
</feature>
<evidence type="ECO:0000313" key="11">
    <source>
        <dbReference type="EMBL" id="CAJ1380357.1"/>
    </source>
</evidence>
<dbReference type="InterPro" id="IPR005821">
    <property type="entry name" value="Ion_trans_dom"/>
</dbReference>
<dbReference type="Gene3D" id="1.20.120.350">
    <property type="entry name" value="Voltage-gated potassium channels. Chain C"/>
    <property type="match status" value="1"/>
</dbReference>
<dbReference type="PROSITE" id="PS50222">
    <property type="entry name" value="EF_HAND_2"/>
    <property type="match status" value="2"/>
</dbReference>
<dbReference type="SMART" id="SM00054">
    <property type="entry name" value="EFh"/>
    <property type="match status" value="2"/>
</dbReference>
<dbReference type="InterPro" id="IPR018247">
    <property type="entry name" value="EF_Hand_1_Ca_BS"/>
</dbReference>
<feature type="transmembrane region" description="Helical" evidence="9">
    <location>
        <begin position="1538"/>
        <end position="1564"/>
    </location>
</feature>
<dbReference type="CDD" id="cd00051">
    <property type="entry name" value="EFh"/>
    <property type="match status" value="1"/>
</dbReference>
<dbReference type="Gene3D" id="1.10.238.10">
    <property type="entry name" value="EF-hand"/>
    <property type="match status" value="1"/>
</dbReference>
<accession>A0AA36MQH1</accession>
<feature type="repeat" description="PPR" evidence="7">
    <location>
        <begin position="274"/>
        <end position="308"/>
    </location>
</feature>
<feature type="transmembrane region" description="Helical" evidence="9">
    <location>
        <begin position="1388"/>
        <end position="1408"/>
    </location>
</feature>
<evidence type="ECO:0000259" key="10">
    <source>
        <dbReference type="PROSITE" id="PS50222"/>
    </source>
</evidence>
<name>A0AA36MQH1_9DINO</name>
<dbReference type="SUPFAM" id="SSF81324">
    <property type="entry name" value="Voltage-gated potassium channels"/>
    <property type="match status" value="1"/>
</dbReference>
<dbReference type="InterPro" id="IPR002885">
    <property type="entry name" value="PPR_rpt"/>
</dbReference>
<keyword evidence="5 9" id="KW-1133">Transmembrane helix</keyword>
<evidence type="ECO:0000313" key="12">
    <source>
        <dbReference type="Proteomes" id="UP001178507"/>
    </source>
</evidence>
<dbReference type="GO" id="GO:0016020">
    <property type="term" value="C:membrane"/>
    <property type="evidence" value="ECO:0007669"/>
    <property type="project" value="UniProtKB-SubCell"/>
</dbReference>
<evidence type="ECO:0000256" key="8">
    <source>
        <dbReference type="SAM" id="MobiDB-lite"/>
    </source>
</evidence>
<dbReference type="Pfam" id="PF13202">
    <property type="entry name" value="EF-hand_5"/>
    <property type="match status" value="2"/>
</dbReference>
<evidence type="ECO:0000256" key="6">
    <source>
        <dbReference type="ARBA" id="ARBA00023136"/>
    </source>
</evidence>
<reference evidence="11" key="1">
    <citation type="submission" date="2023-08" db="EMBL/GenBank/DDBJ databases">
        <authorList>
            <person name="Chen Y."/>
            <person name="Shah S."/>
            <person name="Dougan E. K."/>
            <person name="Thang M."/>
            <person name="Chan C."/>
        </authorList>
    </citation>
    <scope>NUCLEOTIDE SEQUENCE</scope>
</reference>
<feature type="domain" description="EF-hand" evidence="10">
    <location>
        <begin position="1588"/>
        <end position="1623"/>
    </location>
</feature>
<dbReference type="Pfam" id="PF00520">
    <property type="entry name" value="Ion_trans"/>
    <property type="match status" value="1"/>
</dbReference>
<keyword evidence="4" id="KW-0106">Calcium</keyword>
<dbReference type="Gene3D" id="1.25.40.10">
    <property type="entry name" value="Tetratricopeptide repeat domain"/>
    <property type="match status" value="3"/>
</dbReference>
<dbReference type="Proteomes" id="UP001178507">
    <property type="component" value="Unassembled WGS sequence"/>
</dbReference>
<dbReference type="Pfam" id="PF01501">
    <property type="entry name" value="Glyco_transf_8"/>
    <property type="match status" value="1"/>
</dbReference>
<dbReference type="InterPro" id="IPR027359">
    <property type="entry name" value="Volt_channel_dom_sf"/>
</dbReference>
<comment type="caution">
    <text evidence="11">The sequence shown here is derived from an EMBL/GenBank/DDBJ whole genome shotgun (WGS) entry which is preliminary data.</text>
</comment>
<dbReference type="GO" id="GO:0005509">
    <property type="term" value="F:calcium ion binding"/>
    <property type="evidence" value="ECO:0007669"/>
    <property type="project" value="InterPro"/>
</dbReference>
<dbReference type="Gene3D" id="3.90.550.10">
    <property type="entry name" value="Spore Coat Polysaccharide Biosynthesis Protein SpsA, Chain A"/>
    <property type="match status" value="1"/>
</dbReference>
<dbReference type="PROSITE" id="PS00018">
    <property type="entry name" value="EF_HAND_1"/>
    <property type="match status" value="2"/>
</dbReference>
<feature type="region of interest" description="Disordered" evidence="8">
    <location>
        <begin position="1057"/>
        <end position="1117"/>
    </location>
</feature>
<dbReference type="GO" id="GO:0005216">
    <property type="term" value="F:monoatomic ion channel activity"/>
    <property type="evidence" value="ECO:0007669"/>
    <property type="project" value="InterPro"/>
</dbReference>
<proteinExistence type="predicted"/>
<keyword evidence="12" id="KW-1185">Reference proteome</keyword>
<evidence type="ECO:0000256" key="5">
    <source>
        <dbReference type="ARBA" id="ARBA00022989"/>
    </source>
</evidence>
<keyword evidence="2 9" id="KW-0812">Transmembrane</keyword>
<evidence type="ECO:0000256" key="1">
    <source>
        <dbReference type="ARBA" id="ARBA00004141"/>
    </source>
</evidence>
<keyword evidence="6 9" id="KW-0472">Membrane</keyword>
<dbReference type="SUPFAM" id="SSF53448">
    <property type="entry name" value="Nucleotide-diphospho-sugar transferases"/>
    <property type="match status" value="1"/>
</dbReference>
<organism evidence="11 12">
    <name type="scientific">Effrenium voratum</name>
    <dbReference type="NCBI Taxonomy" id="2562239"/>
    <lineage>
        <taxon>Eukaryota</taxon>
        <taxon>Sar</taxon>
        <taxon>Alveolata</taxon>
        <taxon>Dinophyceae</taxon>
        <taxon>Suessiales</taxon>
        <taxon>Symbiodiniaceae</taxon>
        <taxon>Effrenium</taxon>
    </lineage>
</organism>
<dbReference type="InterPro" id="IPR029044">
    <property type="entry name" value="Nucleotide-diphossugar_trans"/>
</dbReference>
<dbReference type="PROSITE" id="PS51375">
    <property type="entry name" value="PPR"/>
    <property type="match status" value="1"/>
</dbReference>
<feature type="region of interest" description="Disordered" evidence="8">
    <location>
        <begin position="1704"/>
        <end position="1731"/>
    </location>
</feature>
<evidence type="ECO:0000256" key="9">
    <source>
        <dbReference type="SAM" id="Phobius"/>
    </source>
</evidence>